<accession>A0A1T4L6N9</accession>
<dbReference type="Proteomes" id="UP000189933">
    <property type="component" value="Unassembled WGS sequence"/>
</dbReference>
<dbReference type="PANTHER" id="PTHR32385:SF15">
    <property type="entry name" value="INOSITOL PHOSPHOCERAMIDE MANNOSYLTRANSFERASE 1"/>
    <property type="match status" value="1"/>
</dbReference>
<dbReference type="GO" id="GO:0051999">
    <property type="term" value="P:mannosyl-inositol phosphorylceramide biosynthetic process"/>
    <property type="evidence" value="ECO:0007669"/>
    <property type="project" value="TreeGrafter"/>
</dbReference>
<dbReference type="InterPro" id="IPR051706">
    <property type="entry name" value="Glycosyltransferase_domain"/>
</dbReference>
<dbReference type="RefSeq" id="WP_078664207.1">
    <property type="nucleotide sequence ID" value="NZ_FUXM01000001.1"/>
</dbReference>
<dbReference type="InterPro" id="IPR007577">
    <property type="entry name" value="GlycoTrfase_DXD_sugar-bd_CS"/>
</dbReference>
<evidence type="ECO:0000256" key="1">
    <source>
        <dbReference type="ARBA" id="ARBA00022679"/>
    </source>
</evidence>
<dbReference type="GO" id="GO:0000030">
    <property type="term" value="F:mannosyltransferase activity"/>
    <property type="evidence" value="ECO:0007669"/>
    <property type="project" value="TreeGrafter"/>
</dbReference>
<dbReference type="SUPFAM" id="SSF53448">
    <property type="entry name" value="Nucleotide-diphospho-sugar transferases"/>
    <property type="match status" value="1"/>
</dbReference>
<reference evidence="3" key="1">
    <citation type="submission" date="2017-02" db="EMBL/GenBank/DDBJ databases">
        <authorList>
            <person name="Varghese N."/>
            <person name="Submissions S."/>
        </authorList>
    </citation>
    <scope>NUCLEOTIDE SEQUENCE [LARGE SCALE GENOMIC DNA]</scope>
    <source>
        <strain evidence="3">DSM 16521</strain>
    </source>
</reference>
<dbReference type="Gene3D" id="3.90.550.20">
    <property type="match status" value="1"/>
</dbReference>
<gene>
    <name evidence="2" type="ORF">SAMN02745885_00047</name>
</gene>
<dbReference type="OrthoDB" id="9802987at2"/>
<dbReference type="InterPro" id="IPR029044">
    <property type="entry name" value="Nucleotide-diphossugar_trans"/>
</dbReference>
<proteinExistence type="predicted"/>
<name>A0A1T4L6N9_9FIRM</name>
<evidence type="ECO:0000313" key="2">
    <source>
        <dbReference type="EMBL" id="SJZ50283.1"/>
    </source>
</evidence>
<protein>
    <submittedName>
        <fullName evidence="2">Glycosyltransferase sugar-binding region containing DXD motif-containing protein</fullName>
    </submittedName>
</protein>
<sequence>MSQIPKIIHCCWFGNKKIPSLNKKCMKSWEKYLPDYQIILWNEENFDINSVLFTKQAYYAQKYAFVTDYVRIYVLYYYGGIYLDTDVEIIRNIDHFLKYAAFTGFENEKAIPTGIIGAKPYHPWIERILDDYNNRAFIKENGEYDLTTNVKIITQISIEDYGLKPNNSYQILKDDVAIFPNDYFCPKSGPYGKIIKTNNTYAIHHFAGSWVPLKKKITLALYNYLGEDNYNYLRKLKKTLLK</sequence>
<keyword evidence="3" id="KW-1185">Reference proteome</keyword>
<dbReference type="PANTHER" id="PTHR32385">
    <property type="entry name" value="MANNOSYL PHOSPHORYLINOSITOL CERAMIDE SYNTHASE"/>
    <property type="match status" value="1"/>
</dbReference>
<evidence type="ECO:0000313" key="3">
    <source>
        <dbReference type="Proteomes" id="UP000189933"/>
    </source>
</evidence>
<dbReference type="GO" id="GO:0016020">
    <property type="term" value="C:membrane"/>
    <property type="evidence" value="ECO:0007669"/>
    <property type="project" value="GOC"/>
</dbReference>
<keyword evidence="1 2" id="KW-0808">Transferase</keyword>
<organism evidence="2 3">
    <name type="scientific">Carboxydocella sporoproducens DSM 16521</name>
    <dbReference type="NCBI Taxonomy" id="1121270"/>
    <lineage>
        <taxon>Bacteria</taxon>
        <taxon>Bacillati</taxon>
        <taxon>Bacillota</taxon>
        <taxon>Clostridia</taxon>
        <taxon>Eubacteriales</taxon>
        <taxon>Clostridiales Family XVI. Incertae Sedis</taxon>
        <taxon>Carboxydocella</taxon>
    </lineage>
</organism>
<dbReference type="EMBL" id="FUXM01000001">
    <property type="protein sequence ID" value="SJZ50283.1"/>
    <property type="molecule type" value="Genomic_DNA"/>
</dbReference>
<dbReference type="Pfam" id="PF04488">
    <property type="entry name" value="Gly_transf_sug"/>
    <property type="match status" value="1"/>
</dbReference>
<dbReference type="AlphaFoldDB" id="A0A1T4L6N9"/>